<proteinExistence type="predicted"/>
<dbReference type="AlphaFoldDB" id="A0A8T1ETB2"/>
<organism evidence="2 3">
    <name type="scientific">Phytophthora cactorum</name>
    <dbReference type="NCBI Taxonomy" id="29920"/>
    <lineage>
        <taxon>Eukaryota</taxon>
        <taxon>Sar</taxon>
        <taxon>Stramenopiles</taxon>
        <taxon>Oomycota</taxon>
        <taxon>Peronosporomycetes</taxon>
        <taxon>Peronosporales</taxon>
        <taxon>Peronosporaceae</taxon>
        <taxon>Phytophthora</taxon>
    </lineage>
</organism>
<comment type="caution">
    <text evidence="2">The sequence shown here is derived from an EMBL/GenBank/DDBJ whole genome shotgun (WGS) entry which is preliminary data.</text>
</comment>
<dbReference type="Proteomes" id="UP000697107">
    <property type="component" value="Unassembled WGS sequence"/>
</dbReference>
<evidence type="ECO:0000313" key="3">
    <source>
        <dbReference type="Proteomes" id="UP000697107"/>
    </source>
</evidence>
<name>A0A8T1ETB2_9STRA</name>
<dbReference type="VEuPathDB" id="FungiDB:PC110_g804"/>
<protein>
    <submittedName>
        <fullName evidence="2">Uncharacterized protein</fullName>
    </submittedName>
</protein>
<sequence length="174" mass="19828">MQLQRVNAAIAIQCMMQRFTRFRLYRKERALLEEARDDSSEELIACAAWRAQVEPTQEDETKDQNYPGTELKKPESDGLEVAAVPVSDITDAADETMLVYVGGHTLHLTSTASPSQHVLLRRKLVTFDFNWKTSTFAIAAREPDATISLCSYPDKKLRDQKGETQYSVFGMWRH</sequence>
<accession>A0A8T1ETB2</accession>
<dbReference type="EMBL" id="RCML01001755">
    <property type="protein sequence ID" value="KAG2960551.1"/>
    <property type="molecule type" value="Genomic_DNA"/>
</dbReference>
<feature type="region of interest" description="Disordered" evidence="1">
    <location>
        <begin position="54"/>
        <end position="73"/>
    </location>
</feature>
<evidence type="ECO:0000313" key="2">
    <source>
        <dbReference type="EMBL" id="KAG2960551.1"/>
    </source>
</evidence>
<reference evidence="2" key="1">
    <citation type="submission" date="2018-10" db="EMBL/GenBank/DDBJ databases">
        <title>Effector identification in a new, highly contiguous assembly of the strawberry crown rot pathogen Phytophthora cactorum.</title>
        <authorList>
            <person name="Armitage A.D."/>
            <person name="Nellist C.F."/>
            <person name="Bates H."/>
            <person name="Vickerstaff R.J."/>
            <person name="Harrison R.J."/>
        </authorList>
    </citation>
    <scope>NUCLEOTIDE SEQUENCE</scope>
    <source>
        <strain evidence="2">P415</strain>
    </source>
</reference>
<gene>
    <name evidence="2" type="ORF">PC118_g22447</name>
</gene>
<evidence type="ECO:0000256" key="1">
    <source>
        <dbReference type="SAM" id="MobiDB-lite"/>
    </source>
</evidence>